<protein>
    <recommendedName>
        <fullName evidence="3">Reverse transcriptase domain-containing protein</fullName>
    </recommendedName>
</protein>
<feature type="non-terminal residue" evidence="1">
    <location>
        <position position="1"/>
    </location>
</feature>
<evidence type="ECO:0000313" key="1">
    <source>
        <dbReference type="EMBL" id="CAH3173642.1"/>
    </source>
</evidence>
<dbReference type="Proteomes" id="UP001159405">
    <property type="component" value="Unassembled WGS sequence"/>
</dbReference>
<organism evidence="1 2">
    <name type="scientific">Porites lobata</name>
    <dbReference type="NCBI Taxonomy" id="104759"/>
    <lineage>
        <taxon>Eukaryota</taxon>
        <taxon>Metazoa</taxon>
        <taxon>Cnidaria</taxon>
        <taxon>Anthozoa</taxon>
        <taxon>Hexacorallia</taxon>
        <taxon>Scleractinia</taxon>
        <taxon>Fungiina</taxon>
        <taxon>Poritidae</taxon>
        <taxon>Porites</taxon>
    </lineage>
</organism>
<accession>A0ABN8R2T7</accession>
<evidence type="ECO:0000313" key="2">
    <source>
        <dbReference type="Proteomes" id="UP001159405"/>
    </source>
</evidence>
<gene>
    <name evidence="1" type="ORF">PLOB_00014232</name>
</gene>
<evidence type="ECO:0008006" key="3">
    <source>
        <dbReference type="Google" id="ProtNLM"/>
    </source>
</evidence>
<comment type="caution">
    <text evidence="1">The sequence shown here is derived from an EMBL/GenBank/DDBJ whole genome shotgun (WGS) entry which is preliminary data.</text>
</comment>
<dbReference type="EMBL" id="CALNXK010000183">
    <property type="protein sequence ID" value="CAH3173642.1"/>
    <property type="molecule type" value="Genomic_DNA"/>
</dbReference>
<name>A0ABN8R2T7_9CNID</name>
<proteinExistence type="predicted"/>
<reference evidence="1 2" key="1">
    <citation type="submission" date="2022-05" db="EMBL/GenBank/DDBJ databases">
        <authorList>
            <consortium name="Genoscope - CEA"/>
            <person name="William W."/>
        </authorList>
    </citation>
    <scope>NUCLEOTIDE SEQUENCE [LARGE SCALE GENOMIC DNA]</scope>
</reference>
<sequence>LPDAHCFADDTQLYLSFKPLGNTAQADAIQAMEKCIDAVRKWMIQDRLMINDDKTEFLLVGTRQQLDKLDSCSITILLLTFKCIYGLAPTYLSDLISIKSNSLYNLRSTGKLLLDHPKGKMLTTLGARSFSAAAPKLWNELPVELRQATSLNSFKSRLKTYLFKKYFYSL</sequence>
<keyword evidence="2" id="KW-1185">Reference proteome</keyword>